<keyword evidence="2" id="KW-1185">Reference proteome</keyword>
<evidence type="ECO:0000313" key="1">
    <source>
        <dbReference type="EMBL" id="GAW25618.1"/>
    </source>
</evidence>
<gene>
    <name evidence="1" type="ORF">SAMD00023353_1000520</name>
</gene>
<name>A0A1S8A693_ROSNE</name>
<protein>
    <submittedName>
        <fullName evidence="1">Uncharacterized protein</fullName>
    </submittedName>
</protein>
<evidence type="ECO:0000313" key="2">
    <source>
        <dbReference type="Proteomes" id="UP000054516"/>
    </source>
</evidence>
<proteinExistence type="predicted"/>
<dbReference type="EMBL" id="DF977455">
    <property type="protein sequence ID" value="GAW25618.1"/>
    <property type="molecule type" value="Genomic_DNA"/>
</dbReference>
<reference evidence="1" key="1">
    <citation type="submission" date="2016-03" db="EMBL/GenBank/DDBJ databases">
        <title>Draft genome sequence of Rosellinia necatrix.</title>
        <authorList>
            <person name="Kanematsu S."/>
        </authorList>
    </citation>
    <scope>NUCLEOTIDE SEQUENCE [LARGE SCALE GENOMIC DNA]</scope>
    <source>
        <strain evidence="1">W97</strain>
    </source>
</reference>
<accession>A0A1S8A693</accession>
<sequence length="77" mass="8081">MELRVILTCISAISALSHFTGRPVSRSSLAPAAATLPMLGPSWSWCCSRYTVALQHAAAVLSLCGSTPDTISLGLYT</sequence>
<dbReference type="Proteomes" id="UP000054516">
    <property type="component" value="Unassembled WGS sequence"/>
</dbReference>
<organism evidence="1">
    <name type="scientific">Rosellinia necatrix</name>
    <name type="common">White root-rot fungus</name>
    <dbReference type="NCBI Taxonomy" id="77044"/>
    <lineage>
        <taxon>Eukaryota</taxon>
        <taxon>Fungi</taxon>
        <taxon>Dikarya</taxon>
        <taxon>Ascomycota</taxon>
        <taxon>Pezizomycotina</taxon>
        <taxon>Sordariomycetes</taxon>
        <taxon>Xylariomycetidae</taxon>
        <taxon>Xylariales</taxon>
        <taxon>Xylariaceae</taxon>
        <taxon>Rosellinia</taxon>
    </lineage>
</organism>
<dbReference type="AlphaFoldDB" id="A0A1S8A693"/>
<dbReference type="OrthoDB" id="10648749at2759"/>